<sequence>EGLQAILVEKKTTSVRGRRLFKSCYFYLASDGIIFAF</sequence>
<protein>
    <submittedName>
        <fullName evidence="1">Uncharacterized protein</fullName>
    </submittedName>
</protein>
<evidence type="ECO:0000313" key="1">
    <source>
        <dbReference type="EMBL" id="KAF7632627.1"/>
    </source>
</evidence>
<feature type="non-terminal residue" evidence="1">
    <location>
        <position position="1"/>
    </location>
</feature>
<organism evidence="1 2">
    <name type="scientific">Meloidogyne graminicola</name>
    <dbReference type="NCBI Taxonomy" id="189291"/>
    <lineage>
        <taxon>Eukaryota</taxon>
        <taxon>Metazoa</taxon>
        <taxon>Ecdysozoa</taxon>
        <taxon>Nematoda</taxon>
        <taxon>Chromadorea</taxon>
        <taxon>Rhabditida</taxon>
        <taxon>Tylenchina</taxon>
        <taxon>Tylenchomorpha</taxon>
        <taxon>Tylenchoidea</taxon>
        <taxon>Meloidogynidae</taxon>
        <taxon>Meloidogyninae</taxon>
        <taxon>Meloidogyne</taxon>
    </lineage>
</organism>
<dbReference type="Proteomes" id="UP000605970">
    <property type="component" value="Unassembled WGS sequence"/>
</dbReference>
<comment type="caution">
    <text evidence="1">The sequence shown here is derived from an EMBL/GenBank/DDBJ whole genome shotgun (WGS) entry which is preliminary data.</text>
</comment>
<gene>
    <name evidence="1" type="ORF">Mgra_00007932</name>
</gene>
<keyword evidence="2" id="KW-1185">Reference proteome</keyword>
<proteinExistence type="predicted"/>
<dbReference type="EMBL" id="JABEBT010000097">
    <property type="protein sequence ID" value="KAF7632627.1"/>
    <property type="molecule type" value="Genomic_DNA"/>
</dbReference>
<dbReference type="AlphaFoldDB" id="A0A8S9ZH43"/>
<evidence type="ECO:0000313" key="2">
    <source>
        <dbReference type="Proteomes" id="UP000605970"/>
    </source>
</evidence>
<reference evidence="1" key="1">
    <citation type="journal article" date="2020" name="Ecol. Evol.">
        <title>Genome structure and content of the rice root-knot nematode (Meloidogyne graminicola).</title>
        <authorList>
            <person name="Phan N.T."/>
            <person name="Danchin E.G.J."/>
            <person name="Klopp C."/>
            <person name="Perfus-Barbeoch L."/>
            <person name="Kozlowski D.K."/>
            <person name="Koutsovoulos G.D."/>
            <person name="Lopez-Roques C."/>
            <person name="Bouchez O."/>
            <person name="Zahm M."/>
            <person name="Besnard G."/>
            <person name="Bellafiore S."/>
        </authorList>
    </citation>
    <scope>NUCLEOTIDE SEQUENCE</scope>
    <source>
        <strain evidence="1">VN-18</strain>
    </source>
</reference>
<accession>A0A8S9ZH43</accession>
<name>A0A8S9ZH43_9BILA</name>